<evidence type="ECO:0000313" key="2">
    <source>
        <dbReference type="EMBL" id="PMD41781.1"/>
    </source>
</evidence>
<dbReference type="PANTHER" id="PTHR24148">
    <property type="entry name" value="ANKYRIN REPEAT DOMAIN-CONTAINING PROTEIN 39 HOMOLOG-RELATED"/>
    <property type="match status" value="1"/>
</dbReference>
<proteinExistence type="predicted"/>
<dbReference type="EMBL" id="KZ613944">
    <property type="protein sequence ID" value="PMD41781.1"/>
    <property type="molecule type" value="Genomic_DNA"/>
</dbReference>
<evidence type="ECO:0000259" key="1">
    <source>
        <dbReference type="Pfam" id="PF06985"/>
    </source>
</evidence>
<protein>
    <submittedName>
        <fullName evidence="2">HET-domain-containing protein</fullName>
    </submittedName>
</protein>
<feature type="domain" description="Heterokaryon incompatibility" evidence="1">
    <location>
        <begin position="53"/>
        <end position="207"/>
    </location>
</feature>
<evidence type="ECO:0000313" key="3">
    <source>
        <dbReference type="Proteomes" id="UP000235786"/>
    </source>
</evidence>
<dbReference type="InterPro" id="IPR010730">
    <property type="entry name" value="HET"/>
</dbReference>
<reference evidence="2 3" key="1">
    <citation type="submission" date="2016-04" db="EMBL/GenBank/DDBJ databases">
        <title>A degradative enzymes factory behind the ericoid mycorrhizal symbiosis.</title>
        <authorList>
            <consortium name="DOE Joint Genome Institute"/>
            <person name="Martino E."/>
            <person name="Morin E."/>
            <person name="Grelet G."/>
            <person name="Kuo A."/>
            <person name="Kohler A."/>
            <person name="Daghino S."/>
            <person name="Barry K."/>
            <person name="Choi C."/>
            <person name="Cichocki N."/>
            <person name="Clum A."/>
            <person name="Copeland A."/>
            <person name="Hainaut M."/>
            <person name="Haridas S."/>
            <person name="Labutti K."/>
            <person name="Lindquist E."/>
            <person name="Lipzen A."/>
            <person name="Khouja H.-R."/>
            <person name="Murat C."/>
            <person name="Ohm R."/>
            <person name="Olson A."/>
            <person name="Spatafora J."/>
            <person name="Veneault-Fourrey C."/>
            <person name="Henrissat B."/>
            <person name="Grigoriev I."/>
            <person name="Martin F."/>
            <person name="Perotto S."/>
        </authorList>
    </citation>
    <scope>NUCLEOTIDE SEQUENCE [LARGE SCALE GENOMIC DNA]</scope>
    <source>
        <strain evidence="2 3">F</strain>
    </source>
</reference>
<dbReference type="STRING" id="1149755.A0A2J6RTD4"/>
<dbReference type="Pfam" id="PF06985">
    <property type="entry name" value="HET"/>
    <property type="match status" value="1"/>
</dbReference>
<name>A0A2J6RTD4_HYAVF</name>
<gene>
    <name evidence="2" type="ORF">L207DRAFT_487567</name>
</gene>
<dbReference type="Proteomes" id="UP000235786">
    <property type="component" value="Unassembled WGS sequence"/>
</dbReference>
<organism evidence="2 3">
    <name type="scientific">Hyaloscypha variabilis (strain UAMH 11265 / GT02V1 / F)</name>
    <name type="common">Meliniomyces variabilis</name>
    <dbReference type="NCBI Taxonomy" id="1149755"/>
    <lineage>
        <taxon>Eukaryota</taxon>
        <taxon>Fungi</taxon>
        <taxon>Dikarya</taxon>
        <taxon>Ascomycota</taxon>
        <taxon>Pezizomycotina</taxon>
        <taxon>Leotiomycetes</taxon>
        <taxon>Helotiales</taxon>
        <taxon>Hyaloscyphaceae</taxon>
        <taxon>Hyaloscypha</taxon>
        <taxon>Hyaloscypha variabilis</taxon>
    </lineage>
</organism>
<dbReference type="PANTHER" id="PTHR24148:SF64">
    <property type="entry name" value="HETEROKARYON INCOMPATIBILITY DOMAIN-CONTAINING PROTEIN"/>
    <property type="match status" value="1"/>
</dbReference>
<accession>A0A2J6RTD4</accession>
<dbReference type="Pfam" id="PF26639">
    <property type="entry name" value="Het-6_barrel"/>
    <property type="match status" value="1"/>
</dbReference>
<dbReference type="AlphaFoldDB" id="A0A2J6RTD4"/>
<sequence length="695" mass="78276">MLEPALEHEPQLYSPLRSDQGEIRLVTIEAADSSSTGIRCNVETANLPNSPSYDTLSYVWGDANTREFITLNGISVQVTTNLYRALKRLRARPGTSRIWIDALCIDQSSAEEKKAQIPLMGKIYSQAEKVLIWVGEEEEDGAAAVALIRKWGAGAAAAEEKSPDTFWANSLELTLQNMENPFAEQEIMAFGAFLSRDYWRRVWIIQEIVLSQHRVLMCGREETSYEHFIMTHYLLSELLELNRHDTVDVDMMKPVFKHIGEQSKPTNAALATIRWLAVQRDDDASHSKEFSPDAFLLAARTRASLATDLRDKVYGILGLVSSHKFTIEPSYSMEVAEVYKHFTLRLIETSALLRVICLAGVGVFNTQSSLELPSWVPDFSREPETTSLAANDAANDQNFQAAKDRQDYYCCYIGSQQKLLVQGVICDEITQVGETEPSGYTWLWKWWELCIKNCPMAHPSGVSLRQAFFRTLIHDSSGFGYGRADFISPAEEEFFYSRASGFMTLMRRIALEAVGQILAPIVRANMEFMGRGLVLSLETDMTKILNMATLLEESVIDFETFYWLCNSSVTQDAELRTKLLNAFIGPPHAQNRLAWHLEDYASKSSTHGFFDFVATIVKIRSFVTTKRGYVGTGPNRVRIGDLVCVLLGCPVPLIIRKQGSSFIVVGEAYVYGMMHGEMIDELERGRLELETLILE</sequence>
<dbReference type="InterPro" id="IPR052895">
    <property type="entry name" value="HetReg/Transcr_Mod"/>
</dbReference>
<keyword evidence="3" id="KW-1185">Reference proteome</keyword>
<dbReference type="OrthoDB" id="5312846at2759"/>